<proteinExistence type="predicted"/>
<reference evidence="3 4" key="1">
    <citation type="submission" date="2020-07" db="EMBL/GenBank/DDBJ databases">
        <authorList>
            <person name="Feng X."/>
        </authorList>
    </citation>
    <scope>NUCLEOTIDE SEQUENCE [LARGE SCALE GENOMIC DNA]</scope>
    <source>
        <strain evidence="3 4">JCM31066</strain>
    </source>
</reference>
<sequence>MSDRSSSSVQIGSWIAAIVLFVFGGIFASTGFKLLASLLREESGTPNFIGGLVGGVFLLFGVGAIVGGIRVIAAARQGSRLARKYPDQPWMHNKTWASGRIKDSNLVGALFMIPFALFWNGVSWTVILVMLSSGNLGENPALLIFLLFPLIGLGLAWAAVYQILRWRKYGTSVFELAEIPGVIGGNLGGLILTRVHVRHQGGFTLTLRNVHQWTSGSGKNRRTHTETLWESRQVLDQEAMPDDPTRSALPVLFFIPYTCHPTQRRRDGSQDYWELTATARAPGLDYKASFRVPVFHTKDSDPNAQQPSATTSATGGTGGSATPLPELGAIAGLTVRPDLSGAEVLEFKPMRHLALLFFPLLIGGGMVAFAYFAWNSGMPKLFPVVFLLFGLFVCYGVGSSLLSYVRVYRYPDRLEVRSRRFGMKKTSTLPRKTITRIEVKQAMSSGNSVFYNALIHTADGQTVTVPTLIRGRREAEAFAAHLEKPMLVR</sequence>
<dbReference type="RefSeq" id="WP_185674007.1">
    <property type="nucleotide sequence ID" value="NZ_JACHVB010000012.1"/>
</dbReference>
<evidence type="ECO:0000313" key="4">
    <source>
        <dbReference type="Proteomes" id="UP000546464"/>
    </source>
</evidence>
<organism evidence="3 4">
    <name type="scientific">Ruficoccus amylovorans</name>
    <dbReference type="NCBI Taxonomy" id="1804625"/>
    <lineage>
        <taxon>Bacteria</taxon>
        <taxon>Pseudomonadati</taxon>
        <taxon>Verrucomicrobiota</taxon>
        <taxon>Opitutia</taxon>
        <taxon>Puniceicoccales</taxon>
        <taxon>Cerasicoccaceae</taxon>
        <taxon>Ruficoccus</taxon>
    </lineage>
</organism>
<feature type="transmembrane region" description="Helical" evidence="2">
    <location>
        <begin position="380"/>
        <end position="405"/>
    </location>
</feature>
<evidence type="ECO:0000313" key="3">
    <source>
        <dbReference type="EMBL" id="MBC2593008.1"/>
    </source>
</evidence>
<feature type="transmembrane region" description="Helical" evidence="2">
    <location>
        <begin position="48"/>
        <end position="73"/>
    </location>
</feature>
<accession>A0A842HA87</accession>
<dbReference type="AlphaFoldDB" id="A0A842HA87"/>
<keyword evidence="2" id="KW-0812">Transmembrane</keyword>
<feature type="transmembrane region" description="Helical" evidence="2">
    <location>
        <begin position="12"/>
        <end position="36"/>
    </location>
</feature>
<name>A0A842HA87_9BACT</name>
<feature type="transmembrane region" description="Helical" evidence="2">
    <location>
        <begin position="142"/>
        <end position="164"/>
    </location>
</feature>
<evidence type="ECO:0000256" key="1">
    <source>
        <dbReference type="SAM" id="MobiDB-lite"/>
    </source>
</evidence>
<keyword evidence="4" id="KW-1185">Reference proteome</keyword>
<keyword evidence="2" id="KW-0472">Membrane</keyword>
<keyword evidence="2" id="KW-1133">Transmembrane helix</keyword>
<comment type="caution">
    <text evidence="3">The sequence shown here is derived from an EMBL/GenBank/DDBJ whole genome shotgun (WGS) entry which is preliminary data.</text>
</comment>
<dbReference type="EMBL" id="JACHVB010000012">
    <property type="protein sequence ID" value="MBC2593008.1"/>
    <property type="molecule type" value="Genomic_DNA"/>
</dbReference>
<protein>
    <submittedName>
        <fullName evidence="3">Uncharacterized protein</fullName>
    </submittedName>
</protein>
<feature type="transmembrane region" description="Helical" evidence="2">
    <location>
        <begin position="106"/>
        <end position="130"/>
    </location>
</feature>
<feature type="region of interest" description="Disordered" evidence="1">
    <location>
        <begin position="297"/>
        <end position="320"/>
    </location>
</feature>
<feature type="transmembrane region" description="Helical" evidence="2">
    <location>
        <begin position="353"/>
        <end position="374"/>
    </location>
</feature>
<dbReference type="Proteomes" id="UP000546464">
    <property type="component" value="Unassembled WGS sequence"/>
</dbReference>
<gene>
    <name evidence="3" type="ORF">H5P28_01920</name>
</gene>
<evidence type="ECO:0000256" key="2">
    <source>
        <dbReference type="SAM" id="Phobius"/>
    </source>
</evidence>